<protein>
    <submittedName>
        <fullName evidence="3">Uncharacterized protein</fullName>
    </submittedName>
</protein>
<feature type="chain" id="PRO_5007294743" evidence="2">
    <location>
        <begin position="17"/>
        <end position="121"/>
    </location>
</feature>
<feature type="signal peptide" evidence="2">
    <location>
        <begin position="1"/>
        <end position="16"/>
    </location>
</feature>
<dbReference type="Proteomes" id="UP000070444">
    <property type="component" value="Unassembled WGS sequence"/>
</dbReference>
<sequence>MKSPLYLVFFISLTYCSPLLTSPNQFKPSPNIVPYNNQSPNLDESPWDIRINGENKDPTIISNTDYKGQSLSPLSQFKPPSANIPKPLTNSPGIMQIPGASMIKALFTGLFNNGAPKNGIY</sequence>
<name>A0A137PD01_CONC2</name>
<proteinExistence type="predicted"/>
<feature type="region of interest" description="Disordered" evidence="1">
    <location>
        <begin position="71"/>
        <end position="90"/>
    </location>
</feature>
<evidence type="ECO:0000256" key="2">
    <source>
        <dbReference type="SAM" id="SignalP"/>
    </source>
</evidence>
<dbReference type="EMBL" id="KQ964445">
    <property type="protein sequence ID" value="KXN72877.1"/>
    <property type="molecule type" value="Genomic_DNA"/>
</dbReference>
<gene>
    <name evidence="3" type="ORF">CONCODRAFT_4272</name>
</gene>
<accession>A0A137PD01</accession>
<keyword evidence="2" id="KW-0732">Signal</keyword>
<dbReference type="AlphaFoldDB" id="A0A137PD01"/>
<evidence type="ECO:0000313" key="3">
    <source>
        <dbReference type="EMBL" id="KXN72877.1"/>
    </source>
</evidence>
<organism evidence="3 4">
    <name type="scientific">Conidiobolus coronatus (strain ATCC 28846 / CBS 209.66 / NRRL 28638)</name>
    <name type="common">Delacroixia coronata</name>
    <dbReference type="NCBI Taxonomy" id="796925"/>
    <lineage>
        <taxon>Eukaryota</taxon>
        <taxon>Fungi</taxon>
        <taxon>Fungi incertae sedis</taxon>
        <taxon>Zoopagomycota</taxon>
        <taxon>Entomophthoromycotina</taxon>
        <taxon>Entomophthoromycetes</taxon>
        <taxon>Entomophthorales</taxon>
        <taxon>Ancylistaceae</taxon>
        <taxon>Conidiobolus</taxon>
    </lineage>
</organism>
<evidence type="ECO:0000256" key="1">
    <source>
        <dbReference type="SAM" id="MobiDB-lite"/>
    </source>
</evidence>
<keyword evidence="4" id="KW-1185">Reference proteome</keyword>
<evidence type="ECO:0000313" key="4">
    <source>
        <dbReference type="Proteomes" id="UP000070444"/>
    </source>
</evidence>
<reference evidence="3 4" key="1">
    <citation type="journal article" date="2015" name="Genome Biol. Evol.">
        <title>Phylogenomic analyses indicate that early fungi evolved digesting cell walls of algal ancestors of land plants.</title>
        <authorList>
            <person name="Chang Y."/>
            <person name="Wang S."/>
            <person name="Sekimoto S."/>
            <person name="Aerts A.L."/>
            <person name="Choi C."/>
            <person name="Clum A."/>
            <person name="LaButti K.M."/>
            <person name="Lindquist E.A."/>
            <person name="Yee Ngan C."/>
            <person name="Ohm R.A."/>
            <person name="Salamov A.A."/>
            <person name="Grigoriev I.V."/>
            <person name="Spatafora J.W."/>
            <person name="Berbee M.L."/>
        </authorList>
    </citation>
    <scope>NUCLEOTIDE SEQUENCE [LARGE SCALE GENOMIC DNA]</scope>
    <source>
        <strain evidence="3 4">NRRL 28638</strain>
    </source>
</reference>